<dbReference type="EMBL" id="JBHSGG010000040">
    <property type="protein sequence ID" value="MFC4729219.1"/>
    <property type="molecule type" value="Genomic_DNA"/>
</dbReference>
<protein>
    <submittedName>
        <fullName evidence="2">YkgJ family cysteine cluster protein</fullName>
    </submittedName>
</protein>
<dbReference type="InterPro" id="IPR005358">
    <property type="entry name" value="Puta_zinc/iron-chelating_dom"/>
</dbReference>
<accession>A0ABV9NP48</accession>
<dbReference type="Proteomes" id="UP001595892">
    <property type="component" value="Unassembled WGS sequence"/>
</dbReference>
<evidence type="ECO:0000313" key="2">
    <source>
        <dbReference type="EMBL" id="MFC4729219.1"/>
    </source>
</evidence>
<proteinExistence type="predicted"/>
<comment type="caution">
    <text evidence="2">The sequence shown here is derived from an EMBL/GenBank/DDBJ whole genome shotgun (WGS) entry which is preliminary data.</text>
</comment>
<organism evidence="2 3">
    <name type="scientific">Coralloluteibacterium thermophilum</name>
    <dbReference type="NCBI Taxonomy" id="2707049"/>
    <lineage>
        <taxon>Bacteria</taxon>
        <taxon>Pseudomonadati</taxon>
        <taxon>Pseudomonadota</taxon>
        <taxon>Gammaproteobacteria</taxon>
        <taxon>Lysobacterales</taxon>
        <taxon>Lysobacteraceae</taxon>
        <taxon>Coralloluteibacterium</taxon>
    </lineage>
</organism>
<keyword evidence="3" id="KW-1185">Reference proteome</keyword>
<sequence>MHPCLTCGACCAMFRVGFHWSEAAPELGGTVPPALTEVLDAHRVVMKGTWASKPRCVALDADIGRYSRCTIHPVRPSVCREVPASWEFGEASPQCDKARIAFGLPALTPADWPQVAAEAGAANDPLGVDHDDDPPSPRLPPMAA</sequence>
<reference evidence="3" key="1">
    <citation type="journal article" date="2019" name="Int. J. Syst. Evol. Microbiol.">
        <title>The Global Catalogue of Microorganisms (GCM) 10K type strain sequencing project: providing services to taxonomists for standard genome sequencing and annotation.</title>
        <authorList>
            <consortium name="The Broad Institute Genomics Platform"/>
            <consortium name="The Broad Institute Genome Sequencing Center for Infectious Disease"/>
            <person name="Wu L."/>
            <person name="Ma J."/>
        </authorList>
    </citation>
    <scope>NUCLEOTIDE SEQUENCE [LARGE SCALE GENOMIC DNA]</scope>
    <source>
        <strain evidence="3">CGMCC 1.13574</strain>
    </source>
</reference>
<name>A0ABV9NP48_9GAMM</name>
<evidence type="ECO:0000256" key="1">
    <source>
        <dbReference type="SAM" id="MobiDB-lite"/>
    </source>
</evidence>
<dbReference type="RefSeq" id="WP_377005293.1">
    <property type="nucleotide sequence ID" value="NZ_JBHSGG010000040.1"/>
</dbReference>
<dbReference type="Pfam" id="PF03692">
    <property type="entry name" value="CxxCxxCC"/>
    <property type="match status" value="1"/>
</dbReference>
<evidence type="ECO:0000313" key="3">
    <source>
        <dbReference type="Proteomes" id="UP001595892"/>
    </source>
</evidence>
<gene>
    <name evidence="2" type="ORF">ACFO3Q_13675</name>
</gene>
<feature type="region of interest" description="Disordered" evidence="1">
    <location>
        <begin position="115"/>
        <end position="144"/>
    </location>
</feature>